<dbReference type="InterPro" id="IPR023090">
    <property type="entry name" value="UPF0702_alpha/beta_dom_sf"/>
</dbReference>
<comment type="similarity">
    <text evidence="2">Belongs to the UPF0702 family.</text>
</comment>
<reference evidence="9" key="1">
    <citation type="submission" date="2019-08" db="EMBL/GenBank/DDBJ databases">
        <authorList>
            <person name="Kucharzyk K."/>
            <person name="Murdoch R.W."/>
            <person name="Higgins S."/>
            <person name="Loffler F."/>
        </authorList>
    </citation>
    <scope>NUCLEOTIDE SEQUENCE</scope>
</reference>
<comment type="subcellular location">
    <subcellularLocation>
        <location evidence="1">Cell membrane</location>
        <topology evidence="1">Multi-pass membrane protein</topology>
    </subcellularLocation>
</comment>
<gene>
    <name evidence="9" type="ORF">SDC9_58064</name>
</gene>
<evidence type="ECO:0000256" key="2">
    <source>
        <dbReference type="ARBA" id="ARBA00006448"/>
    </source>
</evidence>
<keyword evidence="4 7" id="KW-0812">Transmembrane</keyword>
<evidence type="ECO:0000256" key="7">
    <source>
        <dbReference type="SAM" id="Phobius"/>
    </source>
</evidence>
<feature type="domain" description="YetF C-terminal" evidence="8">
    <location>
        <begin position="95"/>
        <end position="227"/>
    </location>
</feature>
<accession>A0A644XC21</accession>
<keyword evidence="5 7" id="KW-1133">Transmembrane helix</keyword>
<feature type="transmembrane region" description="Helical" evidence="7">
    <location>
        <begin position="46"/>
        <end position="66"/>
    </location>
</feature>
<dbReference type="InterPro" id="IPR007353">
    <property type="entry name" value="DUF421"/>
</dbReference>
<feature type="transmembrane region" description="Helical" evidence="7">
    <location>
        <begin position="15"/>
        <end position="34"/>
    </location>
</feature>
<evidence type="ECO:0000313" key="9">
    <source>
        <dbReference type="EMBL" id="MPM11714.1"/>
    </source>
</evidence>
<evidence type="ECO:0000256" key="4">
    <source>
        <dbReference type="ARBA" id="ARBA00022692"/>
    </source>
</evidence>
<comment type="caution">
    <text evidence="9">The sequence shown here is derived from an EMBL/GenBank/DDBJ whole genome shotgun (WGS) entry which is preliminary data.</text>
</comment>
<evidence type="ECO:0000256" key="6">
    <source>
        <dbReference type="ARBA" id="ARBA00023136"/>
    </source>
</evidence>
<dbReference type="PANTHER" id="PTHR34582">
    <property type="entry name" value="UPF0702 TRANSMEMBRANE PROTEIN YCAP"/>
    <property type="match status" value="1"/>
</dbReference>
<dbReference type="GO" id="GO:0005886">
    <property type="term" value="C:plasma membrane"/>
    <property type="evidence" value="ECO:0007669"/>
    <property type="project" value="UniProtKB-SubCell"/>
</dbReference>
<evidence type="ECO:0000256" key="5">
    <source>
        <dbReference type="ARBA" id="ARBA00022989"/>
    </source>
</evidence>
<keyword evidence="6 7" id="KW-0472">Membrane</keyword>
<name>A0A644XC21_9ZZZZ</name>
<evidence type="ECO:0000259" key="8">
    <source>
        <dbReference type="Pfam" id="PF04239"/>
    </source>
</evidence>
<sequence length="239" mass="26254">MVNLLEGLWISVQDLSVWGFIVRTLIVGVMLYIASRFLPQRSGGQYAGFDFTFFWMMGGLIASPLFDSKINFTNTITAAVTIYLMHYLISYIAVKSRAFARVVFGKAEVLVSGGQIQKKGMMKSLFPIELLLSQLREIDAPNIAEVDTAILETSGRVSVLKKPVHMPVTPTDLNIPVVKGGLPSILVNDGKIVDKNLKAIGHDRKWLMGELNKLGAIDIKSVYLATIDGAGKIYCSLSE</sequence>
<dbReference type="Pfam" id="PF04239">
    <property type="entry name" value="DUF421"/>
    <property type="match status" value="1"/>
</dbReference>
<dbReference type="EMBL" id="VSSQ01001869">
    <property type="protein sequence ID" value="MPM11714.1"/>
    <property type="molecule type" value="Genomic_DNA"/>
</dbReference>
<dbReference type="PANTHER" id="PTHR34582:SF6">
    <property type="entry name" value="UPF0702 TRANSMEMBRANE PROTEIN YCAP"/>
    <property type="match status" value="1"/>
</dbReference>
<organism evidence="9">
    <name type="scientific">bioreactor metagenome</name>
    <dbReference type="NCBI Taxonomy" id="1076179"/>
    <lineage>
        <taxon>unclassified sequences</taxon>
        <taxon>metagenomes</taxon>
        <taxon>ecological metagenomes</taxon>
    </lineage>
</organism>
<dbReference type="AlphaFoldDB" id="A0A644XC21"/>
<feature type="transmembrane region" description="Helical" evidence="7">
    <location>
        <begin position="72"/>
        <end position="94"/>
    </location>
</feature>
<protein>
    <recommendedName>
        <fullName evidence="8">YetF C-terminal domain-containing protein</fullName>
    </recommendedName>
</protein>
<keyword evidence="3" id="KW-1003">Cell membrane</keyword>
<dbReference type="Gene3D" id="3.30.240.20">
    <property type="entry name" value="bsu07140 like domains"/>
    <property type="match status" value="2"/>
</dbReference>
<evidence type="ECO:0000256" key="1">
    <source>
        <dbReference type="ARBA" id="ARBA00004651"/>
    </source>
</evidence>
<evidence type="ECO:0000256" key="3">
    <source>
        <dbReference type="ARBA" id="ARBA00022475"/>
    </source>
</evidence>
<proteinExistence type="inferred from homology"/>